<name>A0AAJ7SHX9_9ACAR</name>
<sequence>MIRMKEIVNSDCMSGGDNGSQESRSTRNIAAIVEENQGSSHASIRRKSASAENRPTKRAKFIRKYSSDYLAFGFVVEPDSETAPRPLCLVCEKSLSNDAMKPSKLLRHFRSQHSNLALKSIEYFEQLYKDMQEKTEAESDSMKEKILRASYEIALSIAKNKKPFTIGEKLIKPCLITASEILLGAAQTQKIKRIPLSARTIQRRMVRMSADVESQLVQMIENTSHFSMQVDESTDVSNRAILLCFVRFAERTSIREEFLCALDLPGRTTSSACFTALNDYFSKHKIDWRKCVGICTDGAANMVGRLTGLVTKVKQLAHPDFISSHCLIHREQLVAKGMSAELRGVLTIVVKIINNIRHKALNSRLFESLCEEMDSEFKNLLLHAEVRWLSRGRMLMRFFALREEVSIFLRHHKHPDAEKLSDKDWVAELAYLVDIFSLLNELNLSLQGDNQDVFTMRGKMDAFQNKLSLWCTRLVDDDVSMFPTFHAFVVENDIDARTIFPLLQEHLQSLTEAFASYFPPDEDPRVGRMWVLDPFR</sequence>
<feature type="region of interest" description="Disordered" evidence="1">
    <location>
        <begin position="36"/>
        <end position="55"/>
    </location>
</feature>
<dbReference type="KEGG" id="goe:114828605"/>
<gene>
    <name evidence="3" type="primary">LOC114828605</name>
</gene>
<dbReference type="InterPro" id="IPR012337">
    <property type="entry name" value="RNaseH-like_sf"/>
</dbReference>
<feature type="non-terminal residue" evidence="3">
    <location>
        <position position="536"/>
    </location>
</feature>
<evidence type="ECO:0000256" key="1">
    <source>
        <dbReference type="SAM" id="MobiDB-lite"/>
    </source>
</evidence>
<dbReference type="GeneID" id="114828605"/>
<keyword evidence="2" id="KW-1185">Reference proteome</keyword>
<reference evidence="3" key="1">
    <citation type="submission" date="2025-08" db="UniProtKB">
        <authorList>
            <consortium name="RefSeq"/>
        </authorList>
    </citation>
    <scope>IDENTIFICATION</scope>
</reference>
<accession>A0AAJ7SHX9</accession>
<evidence type="ECO:0000313" key="3">
    <source>
        <dbReference type="RefSeq" id="XP_028969107.1"/>
    </source>
</evidence>
<dbReference type="AlphaFoldDB" id="A0AAJ7SHX9"/>
<organism evidence="2 3">
    <name type="scientific">Galendromus occidentalis</name>
    <name type="common">western predatory mite</name>
    <dbReference type="NCBI Taxonomy" id="34638"/>
    <lineage>
        <taxon>Eukaryota</taxon>
        <taxon>Metazoa</taxon>
        <taxon>Ecdysozoa</taxon>
        <taxon>Arthropoda</taxon>
        <taxon>Chelicerata</taxon>
        <taxon>Arachnida</taxon>
        <taxon>Acari</taxon>
        <taxon>Parasitiformes</taxon>
        <taxon>Mesostigmata</taxon>
        <taxon>Gamasina</taxon>
        <taxon>Phytoseioidea</taxon>
        <taxon>Phytoseiidae</taxon>
        <taxon>Typhlodrominae</taxon>
        <taxon>Galendromus</taxon>
    </lineage>
</organism>
<dbReference type="PANTHER" id="PTHR45913">
    <property type="entry name" value="EPM2A-INTERACTING PROTEIN 1"/>
    <property type="match status" value="1"/>
</dbReference>
<dbReference type="RefSeq" id="XP_028969107.1">
    <property type="nucleotide sequence ID" value="XM_029113274.1"/>
</dbReference>
<dbReference type="SUPFAM" id="SSF53098">
    <property type="entry name" value="Ribonuclease H-like"/>
    <property type="match status" value="1"/>
</dbReference>
<dbReference type="PANTHER" id="PTHR45913:SF19">
    <property type="entry name" value="LOW QUALITY PROTEIN: ZINC FINGER BED DOMAIN-CONTAINING PROTEIN 5-LIKE"/>
    <property type="match status" value="1"/>
</dbReference>
<proteinExistence type="predicted"/>
<evidence type="ECO:0000313" key="2">
    <source>
        <dbReference type="Proteomes" id="UP000694867"/>
    </source>
</evidence>
<dbReference type="Proteomes" id="UP000694867">
    <property type="component" value="Unplaced"/>
</dbReference>
<protein>
    <submittedName>
        <fullName evidence="3">Zinc finger MYM-type protein 6-like</fullName>
    </submittedName>
</protein>